<dbReference type="PANTHER" id="PTHR24220:SF659">
    <property type="entry name" value="TRANSPORTER, PUTATIVE-RELATED"/>
    <property type="match status" value="1"/>
</dbReference>
<evidence type="ECO:0000313" key="4">
    <source>
        <dbReference type="EMBL" id="KFI84109.1"/>
    </source>
</evidence>
<keyword evidence="2" id="KW-0067">ATP-binding</keyword>
<dbReference type="GO" id="GO:0005524">
    <property type="term" value="F:ATP binding"/>
    <property type="evidence" value="ECO:0007669"/>
    <property type="project" value="UniProtKB-KW"/>
</dbReference>
<accession>A0A7V8KRU1</accession>
<dbReference type="Proteomes" id="UP000029109">
    <property type="component" value="Unassembled WGS sequence"/>
</dbReference>
<dbReference type="EC" id="3.6.3.30" evidence="4"/>
<dbReference type="InterPro" id="IPR003593">
    <property type="entry name" value="AAA+_ATPase"/>
</dbReference>
<evidence type="ECO:0000256" key="1">
    <source>
        <dbReference type="ARBA" id="ARBA00022741"/>
    </source>
</evidence>
<evidence type="ECO:0000313" key="5">
    <source>
        <dbReference type="Proteomes" id="UP000029109"/>
    </source>
</evidence>
<comment type="caution">
    <text evidence="4">The sequence shown here is derived from an EMBL/GenBank/DDBJ whole genome shotgun (WGS) entry which is preliminary data.</text>
</comment>
<dbReference type="InterPro" id="IPR003439">
    <property type="entry name" value="ABC_transporter-like_ATP-bd"/>
</dbReference>
<dbReference type="SMART" id="SM00382">
    <property type="entry name" value="AAA"/>
    <property type="match status" value="1"/>
</dbReference>
<dbReference type="GO" id="GO:0005886">
    <property type="term" value="C:plasma membrane"/>
    <property type="evidence" value="ECO:0007669"/>
    <property type="project" value="TreeGrafter"/>
</dbReference>
<dbReference type="GO" id="GO:0022857">
    <property type="term" value="F:transmembrane transporter activity"/>
    <property type="evidence" value="ECO:0007669"/>
    <property type="project" value="TreeGrafter"/>
</dbReference>
<dbReference type="PROSITE" id="PS00211">
    <property type="entry name" value="ABC_TRANSPORTER_1"/>
    <property type="match status" value="1"/>
</dbReference>
<dbReference type="PROSITE" id="PS50893">
    <property type="entry name" value="ABC_TRANSPORTER_2"/>
    <property type="match status" value="1"/>
</dbReference>
<dbReference type="PANTHER" id="PTHR24220">
    <property type="entry name" value="IMPORT ATP-BINDING PROTEIN"/>
    <property type="match status" value="1"/>
</dbReference>
<name>A0A7V8KRU1_9BIFI</name>
<gene>
    <name evidence="4" type="ORF">BPULL_1877</name>
</gene>
<dbReference type="InterPro" id="IPR027417">
    <property type="entry name" value="P-loop_NTPase"/>
</dbReference>
<dbReference type="AlphaFoldDB" id="A0A7V8KRU1"/>
<reference evidence="4 5" key="1">
    <citation type="submission" date="2014-03" db="EMBL/GenBank/DDBJ databases">
        <title>Genomics of Bifidobacteria.</title>
        <authorList>
            <person name="Ventura M."/>
            <person name="Milani C."/>
            <person name="Lugli G.A."/>
        </authorList>
    </citation>
    <scope>NUCLEOTIDE SEQUENCE [LARGE SCALE GENOMIC DNA]</scope>
    <source>
        <strain evidence="4 5">LMG 21816</strain>
    </source>
</reference>
<dbReference type="GO" id="GO:0016887">
    <property type="term" value="F:ATP hydrolysis activity"/>
    <property type="evidence" value="ECO:0007669"/>
    <property type="project" value="InterPro"/>
</dbReference>
<feature type="domain" description="ABC transporter" evidence="3">
    <location>
        <begin position="2"/>
        <end position="225"/>
    </location>
</feature>
<protein>
    <submittedName>
        <fullName evidence="4">ABC transporter</fullName>
        <ecNumber evidence="4">3.6.3.30</ecNumber>
    </submittedName>
</protein>
<dbReference type="EMBL" id="JGZJ01000002">
    <property type="protein sequence ID" value="KFI84109.1"/>
    <property type="molecule type" value="Genomic_DNA"/>
</dbReference>
<evidence type="ECO:0000259" key="3">
    <source>
        <dbReference type="PROSITE" id="PS50893"/>
    </source>
</evidence>
<dbReference type="Gene3D" id="3.40.50.300">
    <property type="entry name" value="P-loop containing nucleotide triphosphate hydrolases"/>
    <property type="match status" value="1"/>
</dbReference>
<keyword evidence="4" id="KW-0378">Hydrolase</keyword>
<proteinExistence type="predicted"/>
<dbReference type="Pfam" id="PF00005">
    <property type="entry name" value="ABC_tran"/>
    <property type="match status" value="1"/>
</dbReference>
<dbReference type="SUPFAM" id="SSF52540">
    <property type="entry name" value="P-loop containing nucleoside triphosphate hydrolases"/>
    <property type="match status" value="1"/>
</dbReference>
<sequence>MLVLDGVRFSYGARVILDGADAVFPSGSATALMGPSGSGKTTLLRLMDGSLKPDAGSVLLDGEPVAEIGRGELLGSLCMRVFQDYRLVPYLSVRDNIMLAVEASQRHGRYRSPGSEGATVDAAGADELLDRVHLHGYADREAGELSGGEQQRVAIARALVLRPRVILADEPTGALDEGNTMVVADLLADIARERDAVVVVATHDPVVARACDRVLRIREHGLVES</sequence>
<dbReference type="InterPro" id="IPR015854">
    <property type="entry name" value="ABC_transpr_LolD-like"/>
</dbReference>
<evidence type="ECO:0000256" key="2">
    <source>
        <dbReference type="ARBA" id="ARBA00022840"/>
    </source>
</evidence>
<organism evidence="4 5">
    <name type="scientific">Bifidobacterium pullorum</name>
    <dbReference type="NCBI Taxonomy" id="78448"/>
    <lineage>
        <taxon>Bacteria</taxon>
        <taxon>Bacillati</taxon>
        <taxon>Actinomycetota</taxon>
        <taxon>Actinomycetes</taxon>
        <taxon>Bifidobacteriales</taxon>
        <taxon>Bifidobacteriaceae</taxon>
        <taxon>Bifidobacterium</taxon>
    </lineage>
</organism>
<keyword evidence="1" id="KW-0547">Nucleotide-binding</keyword>
<dbReference type="InterPro" id="IPR017871">
    <property type="entry name" value="ABC_transporter-like_CS"/>
</dbReference>